<feature type="domain" description="AMP-dependent synthetase/ligase" evidence="3">
    <location>
        <begin position="95"/>
        <end position="280"/>
    </location>
</feature>
<dbReference type="RefSeq" id="WP_057875766.1">
    <property type="nucleotide sequence ID" value="NZ_AYZD01000015.1"/>
</dbReference>
<dbReference type="GO" id="GO:0006631">
    <property type="term" value="P:fatty acid metabolic process"/>
    <property type="evidence" value="ECO:0007669"/>
    <property type="project" value="TreeGrafter"/>
</dbReference>
<keyword evidence="2 5" id="KW-0436">Ligase</keyword>
<evidence type="ECO:0000259" key="3">
    <source>
        <dbReference type="Pfam" id="PF00501"/>
    </source>
</evidence>
<dbReference type="InterPro" id="IPR000873">
    <property type="entry name" value="AMP-dep_synth/lig_dom"/>
</dbReference>
<evidence type="ECO:0000313" key="5">
    <source>
        <dbReference type="EMBL" id="KRM96453.1"/>
    </source>
</evidence>
<dbReference type="PANTHER" id="PTHR43201">
    <property type="entry name" value="ACYL-COA SYNTHETASE"/>
    <property type="match status" value="1"/>
</dbReference>
<comment type="similarity">
    <text evidence="1">Belongs to the ATP-dependent AMP-binding enzyme family.</text>
</comment>
<dbReference type="STRING" id="1423725.FC19_GL000745"/>
<accession>A0A0R2CY90</accession>
<dbReference type="Pfam" id="PF00501">
    <property type="entry name" value="AMP-binding"/>
    <property type="match status" value="1"/>
</dbReference>
<name>A0A0R2CY90_9LACO</name>
<evidence type="ECO:0000313" key="6">
    <source>
        <dbReference type="Proteomes" id="UP000051015"/>
    </source>
</evidence>
<dbReference type="PROSITE" id="PS00455">
    <property type="entry name" value="AMP_BINDING"/>
    <property type="match status" value="1"/>
</dbReference>
<keyword evidence="6" id="KW-1185">Reference proteome</keyword>
<dbReference type="GO" id="GO:0031956">
    <property type="term" value="F:medium-chain fatty acid-CoA ligase activity"/>
    <property type="evidence" value="ECO:0007669"/>
    <property type="project" value="TreeGrafter"/>
</dbReference>
<dbReference type="Gene3D" id="3.40.50.12780">
    <property type="entry name" value="N-terminal domain of ligase-like"/>
    <property type="match status" value="1"/>
</dbReference>
<sequence>MTRYFDFEAIAAQYGDRVAIISGKQKVTYRELAKCAYKKSQKYHWTCPYIVLKGRQEIDFVEDFLAIHYTKRTPIIVNEFMMKHLDKVLKKIKGKWQYIEEQKKQKDQTVENNLLFLGLTSGTTGIPKVYCRNWVSWRAGFVLCNRNFKMTSCEGVATPSPMTTSLGMHTLMLSLYLGKTMYFMNEKSLSPNNQKTAIFTVPAFLEQKFGSVIWKNVKSLVLCGGLLNKNLLSKIQQQDSGTSVFEMYGSSETSLISWQELNKDKKANCVGKLFDQVQFKCNHSSLIEVGSPYLFSGYLGCEEEKTVVTSDIGELKEGEVFVYSRQSEVINHCGNKIFPGEIEKSLLHFAEDAVTFGVQDKKSGERIIALVVCKLKYAELEHGVEQYLESFKRPQEYIYVSKIPLAPNQKISRLWLAQKYERGEFDEV</sequence>
<gene>
    <name evidence="5" type="ORF">FC19_GL000745</name>
</gene>
<dbReference type="InterPro" id="IPR042099">
    <property type="entry name" value="ANL_N_sf"/>
</dbReference>
<proteinExistence type="inferred from homology"/>
<evidence type="ECO:0000256" key="1">
    <source>
        <dbReference type="ARBA" id="ARBA00006432"/>
    </source>
</evidence>
<dbReference type="Gene3D" id="3.30.300.30">
    <property type="match status" value="1"/>
</dbReference>
<feature type="domain" description="AMP-binding enzyme C-terminal" evidence="4">
    <location>
        <begin position="351"/>
        <end position="410"/>
    </location>
</feature>
<organism evidence="5 6">
    <name type="scientific">Liquorilactobacillus aquaticus DSM 21051</name>
    <dbReference type="NCBI Taxonomy" id="1423725"/>
    <lineage>
        <taxon>Bacteria</taxon>
        <taxon>Bacillati</taxon>
        <taxon>Bacillota</taxon>
        <taxon>Bacilli</taxon>
        <taxon>Lactobacillales</taxon>
        <taxon>Lactobacillaceae</taxon>
        <taxon>Liquorilactobacillus</taxon>
    </lineage>
</organism>
<dbReference type="InterPro" id="IPR020845">
    <property type="entry name" value="AMP-binding_CS"/>
</dbReference>
<evidence type="ECO:0000256" key="2">
    <source>
        <dbReference type="ARBA" id="ARBA00022598"/>
    </source>
</evidence>
<dbReference type="InterPro" id="IPR025110">
    <property type="entry name" value="AMP-bd_C"/>
</dbReference>
<reference evidence="5 6" key="1">
    <citation type="journal article" date="2015" name="Genome Announc.">
        <title>Expanding the biotechnology potential of lactobacilli through comparative genomics of 213 strains and associated genera.</title>
        <authorList>
            <person name="Sun Z."/>
            <person name="Harris H.M."/>
            <person name="McCann A."/>
            <person name="Guo C."/>
            <person name="Argimon S."/>
            <person name="Zhang W."/>
            <person name="Yang X."/>
            <person name="Jeffery I.B."/>
            <person name="Cooney J.C."/>
            <person name="Kagawa T.F."/>
            <person name="Liu W."/>
            <person name="Song Y."/>
            <person name="Salvetti E."/>
            <person name="Wrobel A."/>
            <person name="Rasinkangas P."/>
            <person name="Parkhill J."/>
            <person name="Rea M.C."/>
            <person name="O'Sullivan O."/>
            <person name="Ritari J."/>
            <person name="Douillard F.P."/>
            <person name="Paul Ross R."/>
            <person name="Yang R."/>
            <person name="Briner A.E."/>
            <person name="Felis G.E."/>
            <person name="de Vos W.M."/>
            <person name="Barrangou R."/>
            <person name="Klaenhammer T.R."/>
            <person name="Caufield P.W."/>
            <person name="Cui Y."/>
            <person name="Zhang H."/>
            <person name="O'Toole P.W."/>
        </authorList>
    </citation>
    <scope>NUCLEOTIDE SEQUENCE [LARGE SCALE GENOMIC DNA]</scope>
    <source>
        <strain evidence="5 6">DSM 21051</strain>
    </source>
</reference>
<dbReference type="Pfam" id="PF13193">
    <property type="entry name" value="AMP-binding_C"/>
    <property type="match status" value="1"/>
</dbReference>
<protein>
    <submittedName>
        <fullName evidence="5">Acyl-CoA synthetases (AMP-forming) AMP-acid ligases II</fullName>
    </submittedName>
</protein>
<evidence type="ECO:0000259" key="4">
    <source>
        <dbReference type="Pfam" id="PF13193"/>
    </source>
</evidence>
<dbReference type="AlphaFoldDB" id="A0A0R2CY90"/>
<dbReference type="PANTHER" id="PTHR43201:SF5">
    <property type="entry name" value="MEDIUM-CHAIN ACYL-COA LIGASE ACSF2, MITOCHONDRIAL"/>
    <property type="match status" value="1"/>
</dbReference>
<dbReference type="InterPro" id="IPR045851">
    <property type="entry name" value="AMP-bd_C_sf"/>
</dbReference>
<dbReference type="EMBL" id="AYZD01000015">
    <property type="protein sequence ID" value="KRM96453.1"/>
    <property type="molecule type" value="Genomic_DNA"/>
</dbReference>
<comment type="caution">
    <text evidence="5">The sequence shown here is derived from an EMBL/GenBank/DDBJ whole genome shotgun (WGS) entry which is preliminary data.</text>
</comment>
<dbReference type="Proteomes" id="UP000051015">
    <property type="component" value="Unassembled WGS sequence"/>
</dbReference>
<dbReference type="SUPFAM" id="SSF56801">
    <property type="entry name" value="Acetyl-CoA synthetase-like"/>
    <property type="match status" value="1"/>
</dbReference>
<dbReference type="PATRIC" id="fig|1423725.3.peg.769"/>
<dbReference type="OrthoDB" id="9765680at2"/>